<feature type="transmembrane region" description="Helical" evidence="8">
    <location>
        <begin position="7"/>
        <end position="26"/>
    </location>
</feature>
<keyword evidence="4" id="KW-1003">Cell membrane</keyword>
<dbReference type="Pfam" id="PF01032">
    <property type="entry name" value="FecCD"/>
    <property type="match status" value="1"/>
</dbReference>
<evidence type="ECO:0000256" key="8">
    <source>
        <dbReference type="SAM" id="Phobius"/>
    </source>
</evidence>
<evidence type="ECO:0000256" key="7">
    <source>
        <dbReference type="ARBA" id="ARBA00023136"/>
    </source>
</evidence>
<keyword evidence="5 8" id="KW-0812">Transmembrane</keyword>
<feature type="transmembrane region" description="Helical" evidence="8">
    <location>
        <begin position="288"/>
        <end position="306"/>
    </location>
</feature>
<proteinExistence type="inferred from homology"/>
<reference evidence="9 10" key="1">
    <citation type="submission" date="2012-01" db="EMBL/GenBank/DDBJ databases">
        <title>The Genome Sequence of Megamonas funiformis YIT 11815.</title>
        <authorList>
            <consortium name="The Broad Institute Genome Sequencing Platform"/>
            <person name="Earl A."/>
            <person name="Ward D."/>
            <person name="Feldgarden M."/>
            <person name="Gevers D."/>
            <person name="Morotomi M."/>
            <person name="Young S.K."/>
            <person name="Zeng Q."/>
            <person name="Gargeya S."/>
            <person name="Fitzgerald M."/>
            <person name="Haas B."/>
            <person name="Abouelleil A."/>
            <person name="Alvarado L."/>
            <person name="Arachchi H.M."/>
            <person name="Berlin A."/>
            <person name="Chapman S.B."/>
            <person name="Gearin G."/>
            <person name="Goldberg J."/>
            <person name="Griggs A."/>
            <person name="Gujja S."/>
            <person name="Hansen M."/>
            <person name="Heiman D."/>
            <person name="Howarth C."/>
            <person name="Larimer J."/>
            <person name="Lui A."/>
            <person name="MacDonald P.J.P."/>
            <person name="McCowen C."/>
            <person name="Montmayeur A."/>
            <person name="Murphy C."/>
            <person name="Neiman D."/>
            <person name="Pearson M."/>
            <person name="Priest M."/>
            <person name="Roberts A."/>
            <person name="Saif S."/>
            <person name="Shea T."/>
            <person name="Sisk P."/>
            <person name="Stolte C."/>
            <person name="Sykes S."/>
            <person name="Wortman J."/>
            <person name="Nusbaum C."/>
            <person name="Birren B."/>
        </authorList>
    </citation>
    <scope>NUCLEOTIDE SEQUENCE [LARGE SCALE GENOMIC DNA]</scope>
    <source>
        <strain evidence="9 10">YIT 11815</strain>
    </source>
</reference>
<dbReference type="Proteomes" id="UP000005963">
    <property type="component" value="Unassembled WGS sequence"/>
</dbReference>
<name>A0ABN0ELC2_9FIRM</name>
<evidence type="ECO:0000256" key="6">
    <source>
        <dbReference type="ARBA" id="ARBA00022989"/>
    </source>
</evidence>
<organism evidence="9 10">
    <name type="scientific">Megamonas funiformis YIT 11815</name>
    <dbReference type="NCBI Taxonomy" id="742816"/>
    <lineage>
        <taxon>Bacteria</taxon>
        <taxon>Bacillati</taxon>
        <taxon>Bacillota</taxon>
        <taxon>Negativicutes</taxon>
        <taxon>Selenomonadales</taxon>
        <taxon>Selenomonadaceae</taxon>
        <taxon>Megamonas</taxon>
    </lineage>
</organism>
<feature type="transmembrane region" description="Helical" evidence="8">
    <location>
        <begin position="159"/>
        <end position="181"/>
    </location>
</feature>
<keyword evidence="3" id="KW-0813">Transport</keyword>
<keyword evidence="7 8" id="KW-0472">Membrane</keyword>
<gene>
    <name evidence="9" type="ORF">HMPREF9454_00241</name>
</gene>
<dbReference type="InterPro" id="IPR037294">
    <property type="entry name" value="ABC_BtuC-like"/>
</dbReference>
<dbReference type="PANTHER" id="PTHR30472:SF25">
    <property type="entry name" value="ABC TRANSPORTER PERMEASE PROTEIN MJ0876-RELATED"/>
    <property type="match status" value="1"/>
</dbReference>
<dbReference type="RefSeq" id="WP_008537426.1">
    <property type="nucleotide sequence ID" value="NZ_JH601090.1"/>
</dbReference>
<protein>
    <submittedName>
        <fullName evidence="9">Uncharacterized protein</fullName>
    </submittedName>
</protein>
<sequence>MLKIRNGIFFCGLMLILLLISIWAISIGTVQLNLIDIQKALMYIFNPNFSLTESGHGIENDIIWLIRIPRILLVILAGAGLAISGVVMQAIVQNPLADPYILGVSSGASLGATIAIFFNVGIYWGSNFVGIMAFLGALMISALVLFVANLGGRTNSMKLLLSGISLSAVCSAFSSFIVYFADDKDGIKTVIYWMMGSFAGTRWENLYVVAPVVIILIVFFYTQSKILNLMLLGDETAITLGTDLAKYRYVFLLGSALLVAMVVFSAGMIGFVGLIVPHIVRMLIGTEHRILLPFCAITGAIFLLIADSLCRTLLPATEIPIGILISLIGAPCFVYLMIKKTYGFGGN</sequence>
<feature type="transmembrane region" description="Helical" evidence="8">
    <location>
        <begin position="128"/>
        <end position="147"/>
    </location>
</feature>
<feature type="transmembrane region" description="Helical" evidence="8">
    <location>
        <begin position="318"/>
        <end position="338"/>
    </location>
</feature>
<dbReference type="CDD" id="cd06550">
    <property type="entry name" value="TM_ABC_iron-siderophores_like"/>
    <property type="match status" value="1"/>
</dbReference>
<evidence type="ECO:0000313" key="9">
    <source>
        <dbReference type="EMBL" id="EHR39046.1"/>
    </source>
</evidence>
<comment type="similarity">
    <text evidence="2">Belongs to the binding-protein-dependent transport system permease family. FecCD subfamily.</text>
</comment>
<comment type="caution">
    <text evidence="9">The sequence shown here is derived from an EMBL/GenBank/DDBJ whole genome shotgun (WGS) entry which is preliminary data.</text>
</comment>
<dbReference type="GeneID" id="62779044"/>
<dbReference type="InterPro" id="IPR000522">
    <property type="entry name" value="ABC_transptr_permease_BtuC"/>
</dbReference>
<evidence type="ECO:0000256" key="3">
    <source>
        <dbReference type="ARBA" id="ARBA00022448"/>
    </source>
</evidence>
<feature type="transmembrane region" description="Helical" evidence="8">
    <location>
        <begin position="71"/>
        <end position="92"/>
    </location>
</feature>
<evidence type="ECO:0000256" key="2">
    <source>
        <dbReference type="ARBA" id="ARBA00007935"/>
    </source>
</evidence>
<evidence type="ECO:0000313" key="10">
    <source>
        <dbReference type="Proteomes" id="UP000005963"/>
    </source>
</evidence>
<evidence type="ECO:0000256" key="1">
    <source>
        <dbReference type="ARBA" id="ARBA00004651"/>
    </source>
</evidence>
<dbReference type="EMBL" id="ADMB01000010">
    <property type="protein sequence ID" value="EHR39046.1"/>
    <property type="molecule type" value="Genomic_DNA"/>
</dbReference>
<dbReference type="Gene3D" id="1.10.3470.10">
    <property type="entry name" value="ABC transporter involved in vitamin B12 uptake, BtuC"/>
    <property type="match status" value="1"/>
</dbReference>
<evidence type="ECO:0000256" key="4">
    <source>
        <dbReference type="ARBA" id="ARBA00022475"/>
    </source>
</evidence>
<comment type="subcellular location">
    <subcellularLocation>
        <location evidence="1">Cell membrane</location>
        <topology evidence="1">Multi-pass membrane protein</topology>
    </subcellularLocation>
</comment>
<feature type="transmembrane region" description="Helical" evidence="8">
    <location>
        <begin position="99"/>
        <end position="122"/>
    </location>
</feature>
<keyword evidence="6 8" id="KW-1133">Transmembrane helix</keyword>
<accession>A0ABN0ELC2</accession>
<feature type="transmembrane region" description="Helical" evidence="8">
    <location>
        <begin position="201"/>
        <end position="221"/>
    </location>
</feature>
<feature type="transmembrane region" description="Helical" evidence="8">
    <location>
        <begin position="249"/>
        <end position="276"/>
    </location>
</feature>
<dbReference type="SUPFAM" id="SSF81345">
    <property type="entry name" value="ABC transporter involved in vitamin B12 uptake, BtuC"/>
    <property type="match status" value="1"/>
</dbReference>
<dbReference type="PANTHER" id="PTHR30472">
    <property type="entry name" value="FERRIC ENTEROBACTIN TRANSPORT SYSTEM PERMEASE PROTEIN"/>
    <property type="match status" value="1"/>
</dbReference>
<evidence type="ECO:0000256" key="5">
    <source>
        <dbReference type="ARBA" id="ARBA00022692"/>
    </source>
</evidence>
<keyword evidence="10" id="KW-1185">Reference proteome</keyword>